<proteinExistence type="inferred from homology"/>
<dbReference type="SMART" id="SM00199">
    <property type="entry name" value="SCY"/>
    <property type="match status" value="1"/>
</dbReference>
<protein>
    <submittedName>
        <fullName evidence="7">CCL5 protein</fullName>
    </submittedName>
</protein>
<dbReference type="PANTHER" id="PTHR12015">
    <property type="entry name" value="SMALL INDUCIBLE CYTOKINE A"/>
    <property type="match status" value="1"/>
</dbReference>
<dbReference type="GO" id="GO:0048245">
    <property type="term" value="P:eosinophil chemotaxis"/>
    <property type="evidence" value="ECO:0007669"/>
    <property type="project" value="TreeGrafter"/>
</dbReference>
<dbReference type="InterPro" id="IPR036048">
    <property type="entry name" value="Interleukin_8-like_sf"/>
</dbReference>
<comment type="caution">
    <text evidence="7">The sequence shown here is derived from an EMBL/GenBank/DDBJ whole genome shotgun (WGS) entry which is preliminary data.</text>
</comment>
<evidence type="ECO:0000256" key="3">
    <source>
        <dbReference type="ARBA" id="ARBA00022514"/>
    </source>
</evidence>
<organism evidence="7 8">
    <name type="scientific">Vidua chalybeata</name>
    <name type="common">Village indigobird</name>
    <dbReference type="NCBI Taxonomy" id="81927"/>
    <lineage>
        <taxon>Eukaryota</taxon>
        <taxon>Metazoa</taxon>
        <taxon>Chordata</taxon>
        <taxon>Craniata</taxon>
        <taxon>Vertebrata</taxon>
        <taxon>Euteleostomi</taxon>
        <taxon>Archelosauria</taxon>
        <taxon>Archosauria</taxon>
        <taxon>Dinosauria</taxon>
        <taxon>Saurischia</taxon>
        <taxon>Theropoda</taxon>
        <taxon>Coelurosauria</taxon>
        <taxon>Aves</taxon>
        <taxon>Neognathae</taxon>
        <taxon>Neoaves</taxon>
        <taxon>Telluraves</taxon>
        <taxon>Australaves</taxon>
        <taxon>Passeriformes</taxon>
        <taxon>Passeroidea</taxon>
        <taxon>Estrildidae</taxon>
        <taxon>Viduinae</taxon>
        <taxon>Vidua</taxon>
    </lineage>
</organism>
<dbReference type="GO" id="GO:0030335">
    <property type="term" value="P:positive regulation of cell migration"/>
    <property type="evidence" value="ECO:0007669"/>
    <property type="project" value="TreeGrafter"/>
</dbReference>
<dbReference type="InterPro" id="IPR001811">
    <property type="entry name" value="Chemokine_IL8-like_dom"/>
</dbReference>
<evidence type="ECO:0000313" key="7">
    <source>
        <dbReference type="EMBL" id="NXB87010.1"/>
    </source>
</evidence>
<keyword evidence="2" id="KW-0145">Chemotaxis</keyword>
<evidence type="ECO:0000313" key="8">
    <source>
        <dbReference type="Proteomes" id="UP000634236"/>
    </source>
</evidence>
<dbReference type="Pfam" id="PF00048">
    <property type="entry name" value="IL8"/>
    <property type="match status" value="1"/>
</dbReference>
<dbReference type="Proteomes" id="UP000634236">
    <property type="component" value="Unassembled WGS sequence"/>
</dbReference>
<feature type="chain" id="PRO_5033036261" evidence="5">
    <location>
        <begin position="23"/>
        <end position="101"/>
    </location>
</feature>
<reference evidence="7" key="1">
    <citation type="submission" date="2019-09" db="EMBL/GenBank/DDBJ databases">
        <title>Bird 10,000 Genomes (B10K) Project - Family phase.</title>
        <authorList>
            <person name="Zhang G."/>
        </authorList>
    </citation>
    <scope>NUCLEOTIDE SEQUENCE</scope>
    <source>
        <strain evidence="7">OUT-0048</strain>
        <tissue evidence="7">Muscle</tissue>
    </source>
</reference>
<dbReference type="GO" id="GO:0005615">
    <property type="term" value="C:extracellular space"/>
    <property type="evidence" value="ECO:0007669"/>
    <property type="project" value="UniProtKB-KW"/>
</dbReference>
<dbReference type="AlphaFoldDB" id="A0A851KBA3"/>
<dbReference type="FunFam" id="2.40.50.40:FF:000002">
    <property type="entry name" value="C-C motif chemokine"/>
    <property type="match status" value="1"/>
</dbReference>
<keyword evidence="4 5" id="KW-0732">Signal</keyword>
<dbReference type="GO" id="GO:0008009">
    <property type="term" value="F:chemokine activity"/>
    <property type="evidence" value="ECO:0007669"/>
    <property type="project" value="InterPro"/>
</dbReference>
<sequence length="101" mass="11144">MRVLAAALAVLLLVAICSLAEADLRVSRSATLSKNEAKSMCCLSYISRPIRRSSISSAYMTSNTCPMPAVVLITRNGNQVCANPRTPWVQKYLKHLELLEY</sequence>
<evidence type="ECO:0000256" key="2">
    <source>
        <dbReference type="ARBA" id="ARBA00022500"/>
    </source>
</evidence>
<dbReference type="PANTHER" id="PTHR12015:SF103">
    <property type="entry name" value="C-C MOTIF CHEMOKINE 4-RELATED"/>
    <property type="match status" value="1"/>
</dbReference>
<dbReference type="GO" id="GO:0006954">
    <property type="term" value="P:inflammatory response"/>
    <property type="evidence" value="ECO:0007669"/>
    <property type="project" value="TreeGrafter"/>
</dbReference>
<feature type="non-terminal residue" evidence="7">
    <location>
        <position position="101"/>
    </location>
</feature>
<dbReference type="GO" id="GO:0070098">
    <property type="term" value="P:chemokine-mediated signaling pathway"/>
    <property type="evidence" value="ECO:0007669"/>
    <property type="project" value="TreeGrafter"/>
</dbReference>
<gene>
    <name evidence="7" type="primary">Ccl5_2</name>
    <name evidence="7" type="ORF">VIDCHA_R00736</name>
</gene>
<dbReference type="InterPro" id="IPR039809">
    <property type="entry name" value="Chemokine_b/g/d"/>
</dbReference>
<dbReference type="GO" id="GO:0048020">
    <property type="term" value="F:CCR chemokine receptor binding"/>
    <property type="evidence" value="ECO:0007669"/>
    <property type="project" value="TreeGrafter"/>
</dbReference>
<keyword evidence="8" id="KW-1185">Reference proteome</keyword>
<dbReference type="SUPFAM" id="SSF54117">
    <property type="entry name" value="Interleukin 8-like chemokines"/>
    <property type="match status" value="1"/>
</dbReference>
<dbReference type="Gene3D" id="2.40.50.40">
    <property type="match status" value="1"/>
</dbReference>
<evidence type="ECO:0000256" key="4">
    <source>
        <dbReference type="ARBA" id="ARBA00022729"/>
    </source>
</evidence>
<dbReference type="GO" id="GO:0061844">
    <property type="term" value="P:antimicrobial humoral immune response mediated by antimicrobial peptide"/>
    <property type="evidence" value="ECO:0007669"/>
    <property type="project" value="TreeGrafter"/>
</dbReference>
<keyword evidence="3" id="KW-0202">Cytokine</keyword>
<dbReference type="CDD" id="cd00272">
    <property type="entry name" value="Chemokine_CC"/>
    <property type="match status" value="1"/>
</dbReference>
<evidence type="ECO:0000256" key="5">
    <source>
        <dbReference type="SAM" id="SignalP"/>
    </source>
</evidence>
<name>A0A851KBA3_VIDCH</name>
<comment type="similarity">
    <text evidence="1">Belongs to the intercrine beta (chemokine CC) family.</text>
</comment>
<feature type="non-terminal residue" evidence="7">
    <location>
        <position position="1"/>
    </location>
</feature>
<evidence type="ECO:0000256" key="1">
    <source>
        <dbReference type="ARBA" id="ARBA00010868"/>
    </source>
</evidence>
<feature type="domain" description="Chemokine interleukin-8-like" evidence="6">
    <location>
        <begin position="38"/>
        <end position="96"/>
    </location>
</feature>
<evidence type="ECO:0000259" key="6">
    <source>
        <dbReference type="SMART" id="SM00199"/>
    </source>
</evidence>
<dbReference type="EMBL" id="WBNB01000899">
    <property type="protein sequence ID" value="NXB87010.1"/>
    <property type="molecule type" value="Genomic_DNA"/>
</dbReference>
<accession>A0A851KBA3</accession>
<feature type="signal peptide" evidence="5">
    <location>
        <begin position="1"/>
        <end position="22"/>
    </location>
</feature>